<accession>J6EMS6</accession>
<dbReference type="KEGG" id="tasa:A1Q1_05763"/>
<name>J6EMS6_TRIAS</name>
<evidence type="ECO:0000313" key="3">
    <source>
        <dbReference type="Proteomes" id="UP000002748"/>
    </source>
</evidence>
<dbReference type="RefSeq" id="XP_014176447.1">
    <property type="nucleotide sequence ID" value="XM_014320972.1"/>
</dbReference>
<sequence>MSASHAEAQNHIISVVEGSRDGRQIDLANGRWMGESQNIVQTLRSALCDVAQPHQGIEPFAFHTDQLLVRELEHVARQQTSARICWDPGMWTSGLDLVKEMGTVKSHLQERGYEVFWASTAGQDHRSTVKFSTVPVENRHYLTIRPGFAPDRTTWVQTACSEELYQDIADSRVVYGNNREEDTVEIDFRHPSSVDKMMALFDSDKRRQWFKMTVGITQFSRIRSQIPIAHPAMIASPDRGHYGREGLLAALDKWVAEYNATFKTTERLLPWEDGSRGKFVFETNFVVLPSSVGLAQFIAQQQPRHGYPFELLYDLNGRCLVPASQAAAKLELERLQEVRYVHKRLKRIERRLRNIKRHTNLYANVSERIEGSSQGWVNRDFTSAVLDDLQARISRGHGLSYLYGTGDSSEPEESSEEEQPNKLDNNDHRTGRGQLDVDPHYGERSFDDDPPMRQVPVTDYSTAPTVSATRFPAQAANANGLSTNSPVELIIDDLPFDMQKPELAVIGEVLQQLEHNHECQPPIDWRRLILSEEPGPGYTSTRIRLSWSEDKWMNDVNLVDEMSAVRQALQDSGYRVFWANAPVDLRNVSDIEMRDNTWNARPVLECRSFKWLYDQCVKAGVEPVDASGGRLCPEYHKYRLTFRSQRDTDMFKAYLNTGSPRYGREPVLLHEPQIAVSYPTNVGSPGRGNMSPTYLLAEVERWVAAYNVKHNTHECLLHMEGDKCWGMTQGVFIVRPSSMHLSEYLTRQVPRCGQKYELLYTLNSRQFPSPAEAQQAVWAQDRWEKSIKEHLKEIGRDLWHIRYTVCNVMPDFWDGGNGTYIVRTPDRWGSDAESMSSWSSEAKHLLDP</sequence>
<organism evidence="2 3">
    <name type="scientific">Trichosporon asahii var. asahii (strain ATCC 90039 / CBS 2479 / JCM 2466 / KCTC 7840 / NBRC 103889/ NCYC 2677 / UAMH 7654)</name>
    <name type="common">Yeast</name>
    <dbReference type="NCBI Taxonomy" id="1186058"/>
    <lineage>
        <taxon>Eukaryota</taxon>
        <taxon>Fungi</taxon>
        <taxon>Dikarya</taxon>
        <taxon>Basidiomycota</taxon>
        <taxon>Agaricomycotina</taxon>
        <taxon>Tremellomycetes</taxon>
        <taxon>Trichosporonales</taxon>
        <taxon>Trichosporonaceae</taxon>
        <taxon>Trichosporon</taxon>
    </lineage>
</organism>
<evidence type="ECO:0000313" key="2">
    <source>
        <dbReference type="EMBL" id="EJT45614.1"/>
    </source>
</evidence>
<protein>
    <submittedName>
        <fullName evidence="2">Uncharacterized protein</fullName>
    </submittedName>
</protein>
<feature type="region of interest" description="Disordered" evidence="1">
    <location>
        <begin position="402"/>
        <end position="458"/>
    </location>
</feature>
<proteinExistence type="predicted"/>
<gene>
    <name evidence="2" type="ORF">A1Q1_05763</name>
</gene>
<dbReference type="HOGENOM" id="CLU_336222_0_0_1"/>
<feature type="compositionally biased region" description="Acidic residues" evidence="1">
    <location>
        <begin position="409"/>
        <end position="418"/>
    </location>
</feature>
<dbReference type="GeneID" id="25989275"/>
<dbReference type="EMBL" id="ALBS01000322">
    <property type="protein sequence ID" value="EJT45614.1"/>
    <property type="molecule type" value="Genomic_DNA"/>
</dbReference>
<dbReference type="AlphaFoldDB" id="J6EMS6"/>
<dbReference type="Proteomes" id="UP000002748">
    <property type="component" value="Unassembled WGS sequence"/>
</dbReference>
<feature type="compositionally biased region" description="Basic and acidic residues" evidence="1">
    <location>
        <begin position="419"/>
        <end position="451"/>
    </location>
</feature>
<reference evidence="2 3" key="1">
    <citation type="journal article" date="2012" name="Eukaryot. Cell">
        <title>Draft genome sequence of CBS 2479, the standard type strain of Trichosporon asahii.</title>
        <authorList>
            <person name="Yang R.Y."/>
            <person name="Li H.T."/>
            <person name="Zhu H."/>
            <person name="Zhou G.P."/>
            <person name="Wang M."/>
            <person name="Wang L."/>
        </authorList>
    </citation>
    <scope>NUCLEOTIDE SEQUENCE [LARGE SCALE GENOMIC DNA]</scope>
    <source>
        <strain evidence="3">ATCC 90039 / CBS 2479 / JCM 2466 / KCTC 7840 / NCYC 2677 / UAMH 7654</strain>
    </source>
</reference>
<dbReference type="VEuPathDB" id="FungiDB:A1Q1_05763"/>
<comment type="caution">
    <text evidence="2">The sequence shown here is derived from an EMBL/GenBank/DDBJ whole genome shotgun (WGS) entry which is preliminary data.</text>
</comment>
<evidence type="ECO:0000256" key="1">
    <source>
        <dbReference type="SAM" id="MobiDB-lite"/>
    </source>
</evidence>